<dbReference type="InterPro" id="IPR011989">
    <property type="entry name" value="ARM-like"/>
</dbReference>
<evidence type="ECO:0000256" key="1">
    <source>
        <dbReference type="SAM" id="SignalP"/>
    </source>
</evidence>
<keyword evidence="4" id="KW-1185">Reference proteome</keyword>
<evidence type="ECO:0000259" key="2">
    <source>
        <dbReference type="Pfam" id="PF08609"/>
    </source>
</evidence>
<evidence type="ECO:0000313" key="3">
    <source>
        <dbReference type="EMBL" id="CAA2997462.1"/>
    </source>
</evidence>
<dbReference type="Gene3D" id="1.25.10.10">
    <property type="entry name" value="Leucine-rich Repeat Variant"/>
    <property type="match status" value="1"/>
</dbReference>
<proteinExistence type="predicted"/>
<dbReference type="GO" id="GO:0000774">
    <property type="term" value="F:adenyl-nucleotide exchange factor activity"/>
    <property type="evidence" value="ECO:0007669"/>
    <property type="project" value="TreeGrafter"/>
</dbReference>
<dbReference type="InterPro" id="IPR016024">
    <property type="entry name" value="ARM-type_fold"/>
</dbReference>
<dbReference type="Pfam" id="PF08609">
    <property type="entry name" value="Fes1"/>
    <property type="match status" value="1"/>
</dbReference>
<dbReference type="Gramene" id="OE9A076599T5">
    <property type="protein sequence ID" value="OE9A076599C5"/>
    <property type="gene ID" value="OE9A076599"/>
</dbReference>
<dbReference type="Gramene" id="OE9A076599T4">
    <property type="protein sequence ID" value="OE9A076599C4"/>
    <property type="gene ID" value="OE9A076599"/>
</dbReference>
<gene>
    <name evidence="3" type="ORF">OLEA9_A076599</name>
</gene>
<dbReference type="GO" id="GO:0005783">
    <property type="term" value="C:endoplasmic reticulum"/>
    <property type="evidence" value="ECO:0007669"/>
    <property type="project" value="TreeGrafter"/>
</dbReference>
<evidence type="ECO:0000313" key="4">
    <source>
        <dbReference type="Proteomes" id="UP000594638"/>
    </source>
</evidence>
<comment type="caution">
    <text evidence="3">The sequence shown here is derived from an EMBL/GenBank/DDBJ whole genome shotgun (WGS) entry which is preliminary data.</text>
</comment>
<feature type="chain" id="PRO_5035777680" evidence="1">
    <location>
        <begin position="24"/>
        <end position="400"/>
    </location>
</feature>
<dbReference type="Gramene" id="OE9A076599T3">
    <property type="protein sequence ID" value="OE9A076599C3"/>
    <property type="gene ID" value="OE9A076599"/>
</dbReference>
<dbReference type="PANTHER" id="PTHR19316">
    <property type="entry name" value="PROTEIN FOLDING REGULATOR"/>
    <property type="match status" value="1"/>
</dbReference>
<accession>A0A8S0T0D6</accession>
<organism evidence="3 4">
    <name type="scientific">Olea europaea subsp. europaea</name>
    <dbReference type="NCBI Taxonomy" id="158383"/>
    <lineage>
        <taxon>Eukaryota</taxon>
        <taxon>Viridiplantae</taxon>
        <taxon>Streptophyta</taxon>
        <taxon>Embryophyta</taxon>
        <taxon>Tracheophyta</taxon>
        <taxon>Spermatophyta</taxon>
        <taxon>Magnoliopsida</taxon>
        <taxon>eudicotyledons</taxon>
        <taxon>Gunneridae</taxon>
        <taxon>Pentapetalae</taxon>
        <taxon>asterids</taxon>
        <taxon>lamiids</taxon>
        <taxon>Lamiales</taxon>
        <taxon>Oleaceae</taxon>
        <taxon>Oleeae</taxon>
        <taxon>Olea</taxon>
    </lineage>
</organism>
<dbReference type="InterPro" id="IPR013918">
    <property type="entry name" value="Nucleotide_exch_fac_Fes1"/>
</dbReference>
<protein>
    <submittedName>
        <fullName evidence="3">Hsp70 nucleotide exchange factor FES1 isoform X1</fullName>
    </submittedName>
</protein>
<dbReference type="AlphaFoldDB" id="A0A8S0T0D6"/>
<reference evidence="3 4" key="1">
    <citation type="submission" date="2019-12" db="EMBL/GenBank/DDBJ databases">
        <authorList>
            <person name="Alioto T."/>
            <person name="Alioto T."/>
            <person name="Gomez Garrido J."/>
        </authorList>
    </citation>
    <scope>NUCLEOTIDE SEQUENCE [LARGE SCALE GENOMIC DNA]</scope>
</reference>
<dbReference type="Proteomes" id="UP000594638">
    <property type="component" value="Unassembled WGS sequence"/>
</dbReference>
<dbReference type="Gramene" id="OE9A076599T1">
    <property type="protein sequence ID" value="OE9A076599C1"/>
    <property type="gene ID" value="OE9A076599"/>
</dbReference>
<name>A0A8S0T0D6_OLEEU</name>
<feature type="domain" description="Nucleotide exchange factor Fes1" evidence="2">
    <location>
        <begin position="77"/>
        <end position="168"/>
    </location>
</feature>
<dbReference type="EMBL" id="CACTIH010005556">
    <property type="protein sequence ID" value="CAA2997462.1"/>
    <property type="molecule type" value="Genomic_DNA"/>
</dbReference>
<dbReference type="OrthoDB" id="10250458at2759"/>
<feature type="signal peptide" evidence="1">
    <location>
        <begin position="1"/>
        <end position="23"/>
    </location>
</feature>
<dbReference type="SUPFAM" id="SSF48371">
    <property type="entry name" value="ARM repeat"/>
    <property type="match status" value="1"/>
</dbReference>
<keyword evidence="1" id="KW-0732">Signal</keyword>
<dbReference type="InterPro" id="IPR050693">
    <property type="entry name" value="Hsp70_NEF-Inhibitors"/>
</dbReference>
<sequence>MRQSISIISLSLIILLAMSFASTERVNKSEASTGLFWSTAKEEGDLLRKAQTDDDSSSLLLGDNQEEHQLDGGFSSLEGMLQWAIGHSDPAKLKEAAADVQRLSPEELKARQMGIKELMEKLKMPSDAQLMKTAIDDLNNSSLSLEDRHRALEELLILVEPVDNANDLHKLGGLTAVIGELDHPDPEIRTISAWVLGKASQNNPVVQKQILELGPLTKLMEMVNSTFIEEAIKALYALSALIINNPEGQESFYREAGHLMLQNILSNSSTDIRLRRKSVFLVADLVENQLGSSNKAVLPFFSNQLFLKSVVDLIASPDLDLQEKALYAVKSLLQLRSTEALVFKEVCKLDVTLETMRQQLQQLMVDENFKEYAVDVESLRREVELIFLGKLDKVDTQVPT</sequence>
<dbReference type="PANTHER" id="PTHR19316:SF32">
    <property type="entry name" value="ARM REPEAT SUPERFAMILY PROTEIN"/>
    <property type="match status" value="1"/>
</dbReference>